<proteinExistence type="predicted"/>
<reference evidence="2" key="1">
    <citation type="journal article" date="2021" name="Proc. Natl. Acad. Sci. U.S.A.">
        <title>A Catalog of Tens of Thousands of Viruses from Human Metagenomes Reveals Hidden Associations with Chronic Diseases.</title>
        <authorList>
            <person name="Tisza M.J."/>
            <person name="Buck C.B."/>
        </authorList>
    </citation>
    <scope>NUCLEOTIDE SEQUENCE</scope>
    <source>
        <strain evidence="2">Ctd0M1</strain>
    </source>
</reference>
<accession>A0A8S5RDG9</accession>
<evidence type="ECO:0000313" key="2">
    <source>
        <dbReference type="EMBL" id="DAE29454.1"/>
    </source>
</evidence>
<sequence>MKGKAKDKPAIKPKHKMGRPKAKWKSKANAERIFEEMRNGKSLREICFDKGLPLNKVYEWLNSEEFRDNYTDAQAARADYFFDEILSIADGCPSDKDAVARARLMIETRKFAMARMSPKKYGEKVNVDLSGTTEVKHDGNINIAPTDSAIQGINAILSAVIRSGKSESVEDASKK</sequence>
<organism evidence="2">
    <name type="scientific">virus sp. ctd0M1</name>
    <dbReference type="NCBI Taxonomy" id="2827993"/>
    <lineage>
        <taxon>Viruses</taxon>
    </lineage>
</organism>
<protein>
    <recommendedName>
        <fullName evidence="3">Terminase small subunit</fullName>
    </recommendedName>
</protein>
<dbReference type="Pfam" id="PF20901">
    <property type="entry name" value="Sf6_terminase"/>
    <property type="match status" value="1"/>
</dbReference>
<dbReference type="EMBL" id="BK059094">
    <property type="protein sequence ID" value="DAE29454.1"/>
    <property type="molecule type" value="Genomic_DNA"/>
</dbReference>
<evidence type="ECO:0008006" key="3">
    <source>
        <dbReference type="Google" id="ProtNLM"/>
    </source>
</evidence>
<feature type="compositionally biased region" description="Basic and acidic residues" evidence="1">
    <location>
        <begin position="1"/>
        <end position="10"/>
    </location>
</feature>
<evidence type="ECO:0000256" key="1">
    <source>
        <dbReference type="SAM" id="MobiDB-lite"/>
    </source>
</evidence>
<feature type="region of interest" description="Disordered" evidence="1">
    <location>
        <begin position="1"/>
        <end position="27"/>
    </location>
</feature>
<dbReference type="Gene3D" id="1.10.10.60">
    <property type="entry name" value="Homeodomain-like"/>
    <property type="match status" value="1"/>
</dbReference>
<name>A0A8S5RDG9_9VIRU</name>
<feature type="compositionally biased region" description="Basic residues" evidence="1">
    <location>
        <begin position="11"/>
        <end position="26"/>
    </location>
</feature>
<dbReference type="InterPro" id="IPR048683">
    <property type="entry name" value="Sf6_terminase"/>
</dbReference>